<dbReference type="Pfam" id="PF08673">
    <property type="entry name" value="RsbU_N"/>
    <property type="match status" value="1"/>
</dbReference>
<dbReference type="PANTHER" id="PTHR43156">
    <property type="entry name" value="STAGE II SPORULATION PROTEIN E-RELATED"/>
    <property type="match status" value="1"/>
</dbReference>
<dbReference type="InterPro" id="IPR013767">
    <property type="entry name" value="PAS_fold"/>
</dbReference>
<evidence type="ECO:0000256" key="1">
    <source>
        <dbReference type="ARBA" id="ARBA00022801"/>
    </source>
</evidence>
<dbReference type="AlphaFoldDB" id="A0A7D6V5C6"/>
<dbReference type="SUPFAM" id="SSF81606">
    <property type="entry name" value="PP2C-like"/>
    <property type="match status" value="1"/>
</dbReference>
<sequence length="794" mass="85485">MSAVLAAFREAYTAALRAHLHSPNQNTLAEGYELGRRALVEGVSILDLTEHHFRILEWEGLHPSPGSTDRSEAALEFLLQTMAALDVATRGFLDGTRRYEQQRSRADDLAGRDAFRTALVESLQDGFFVVDAAGTLVEVNSAFGALTGYGPDGVPYALPHPWTLPEAPRYPELGTDAARFVMPIRHRDGRQLWLAVSTSSLVKPENGERIFVGTIRDVTAEHDAQARDQAVSRLATAVGAATSVVEVLTVGLEELRRAVGAEAAVVSVWPNRHTGPELYVSEDIPKPDEVWFEPVHHETGSRRSDDDTAYTEPIRRTRQSATGPASVHGGASGIPAGAETRQVLDARARALLDRARLRPGRTMFAIPEGDSSSEGIVAPLGEAGDSALWLRFAAPRAITPGDWALFSLLVGHLSLAVQRARNFDQARSTSLTLQRAMLGPIELPPRFSVHYEPALPPLEIGGDWYDVVRLANGTIGVVVGDCVGRGLSAAVVMGQLRTAARALLLRGAGPAQLLAELDTVAARIPGAMCTTVCAAILDPVRGLVRYSSAGHMPPILAEPGKQGRLLEGGRAVPLATFELPRRPEATTAMAPGSTLVLFTDGLVEQRGVDINERFIELADELSGMAGQLPREVADAVLSRLRPEGGYDDDVAMVVYRQPPGPLRVEVRAEAQQLSRIRRELRSWLAGAAVPHDMAIDLIAAANEACTNSIEHAYLQSDRGQVVLSASCDLDTLTIEVSDAGIWRPLPVDPGHRGRGIAMMRALTDQLDIDHVGPGTRVRMSVRLPAVTFSAATRM</sequence>
<accession>A0A7D6V5C6</accession>
<protein>
    <submittedName>
        <fullName evidence="4">SpoIIE family protein phosphatase</fullName>
    </submittedName>
</protein>
<evidence type="ECO:0000259" key="3">
    <source>
        <dbReference type="PROSITE" id="PS50113"/>
    </source>
</evidence>
<gene>
    <name evidence="4" type="ORF">H0264_20390</name>
</gene>
<dbReference type="InterPro" id="IPR035965">
    <property type="entry name" value="PAS-like_dom_sf"/>
</dbReference>
<dbReference type="InterPro" id="IPR000700">
    <property type="entry name" value="PAS-assoc_C"/>
</dbReference>
<dbReference type="EMBL" id="CP059399">
    <property type="protein sequence ID" value="QLY27812.1"/>
    <property type="molecule type" value="Genomic_DNA"/>
</dbReference>
<dbReference type="Pfam" id="PF00989">
    <property type="entry name" value="PAS"/>
    <property type="match status" value="1"/>
</dbReference>
<dbReference type="InterPro" id="IPR036457">
    <property type="entry name" value="PPM-type-like_dom_sf"/>
</dbReference>
<dbReference type="InterPro" id="IPR052016">
    <property type="entry name" value="Bact_Sigma-Reg"/>
</dbReference>
<dbReference type="InterPro" id="IPR014787">
    <property type="entry name" value="PSer_Pase_RsbU_N"/>
</dbReference>
<dbReference type="PROSITE" id="PS50112">
    <property type="entry name" value="PAS"/>
    <property type="match status" value="1"/>
</dbReference>
<dbReference type="Pfam" id="PF07228">
    <property type="entry name" value="SpoIIE"/>
    <property type="match status" value="1"/>
</dbReference>
<feature type="domain" description="PAS" evidence="2">
    <location>
        <begin position="112"/>
        <end position="154"/>
    </location>
</feature>
<reference evidence="4 5" key="1">
    <citation type="submission" date="2020-07" db="EMBL/GenBank/DDBJ databases">
        <authorList>
            <person name="Zhuang K."/>
            <person name="Ran Y."/>
        </authorList>
    </citation>
    <scope>NUCLEOTIDE SEQUENCE [LARGE SCALE GENOMIC DNA]</scope>
    <source>
        <strain evidence="4 5">WCH-YHL-001</strain>
    </source>
</reference>
<organism evidence="4 5">
    <name type="scientific">Nocardia huaxiensis</name>
    <dbReference type="NCBI Taxonomy" id="2755382"/>
    <lineage>
        <taxon>Bacteria</taxon>
        <taxon>Bacillati</taxon>
        <taxon>Actinomycetota</taxon>
        <taxon>Actinomycetes</taxon>
        <taxon>Mycobacteriales</taxon>
        <taxon>Nocardiaceae</taxon>
        <taxon>Nocardia</taxon>
    </lineage>
</organism>
<proteinExistence type="predicted"/>
<dbReference type="Gene3D" id="3.60.40.10">
    <property type="entry name" value="PPM-type phosphatase domain"/>
    <property type="match status" value="1"/>
</dbReference>
<dbReference type="SMART" id="SM00331">
    <property type="entry name" value="PP2C_SIG"/>
    <property type="match status" value="1"/>
</dbReference>
<keyword evidence="5" id="KW-1185">Reference proteome</keyword>
<dbReference type="PROSITE" id="PS50113">
    <property type="entry name" value="PAC"/>
    <property type="match status" value="1"/>
</dbReference>
<dbReference type="CDD" id="cd16936">
    <property type="entry name" value="HATPase_RsbW-like"/>
    <property type="match status" value="1"/>
</dbReference>
<dbReference type="NCBIfam" id="TIGR00229">
    <property type="entry name" value="sensory_box"/>
    <property type="match status" value="2"/>
</dbReference>
<evidence type="ECO:0000313" key="4">
    <source>
        <dbReference type="EMBL" id="QLY27812.1"/>
    </source>
</evidence>
<dbReference type="InterPro" id="IPR001932">
    <property type="entry name" value="PPM-type_phosphatase-like_dom"/>
</dbReference>
<dbReference type="InterPro" id="IPR029016">
    <property type="entry name" value="GAF-like_dom_sf"/>
</dbReference>
<dbReference type="KEGG" id="nhu:H0264_20390"/>
<dbReference type="Gene3D" id="1.10.1240.30">
    <property type="entry name" value="KaiA/RbsU domain"/>
    <property type="match status" value="1"/>
</dbReference>
<dbReference type="Pfam" id="PF13581">
    <property type="entry name" value="HATPase_c_2"/>
    <property type="match status" value="1"/>
</dbReference>
<dbReference type="PANTHER" id="PTHR43156:SF2">
    <property type="entry name" value="STAGE II SPORULATION PROTEIN E"/>
    <property type="match status" value="1"/>
</dbReference>
<dbReference type="GO" id="GO:0016791">
    <property type="term" value="F:phosphatase activity"/>
    <property type="evidence" value="ECO:0007669"/>
    <property type="project" value="TreeGrafter"/>
</dbReference>
<keyword evidence="1" id="KW-0378">Hydrolase</keyword>
<dbReference type="SUPFAM" id="SSF55874">
    <property type="entry name" value="ATPase domain of HSP90 chaperone/DNA topoisomerase II/histidine kinase"/>
    <property type="match status" value="1"/>
</dbReference>
<name>A0A7D6V5C6_9NOCA</name>
<evidence type="ECO:0000259" key="2">
    <source>
        <dbReference type="PROSITE" id="PS50112"/>
    </source>
</evidence>
<dbReference type="InterPro" id="IPR003594">
    <property type="entry name" value="HATPase_dom"/>
</dbReference>
<evidence type="ECO:0000313" key="5">
    <source>
        <dbReference type="Proteomes" id="UP000515512"/>
    </source>
</evidence>
<dbReference type="SUPFAM" id="SSF55785">
    <property type="entry name" value="PYP-like sensor domain (PAS domain)"/>
    <property type="match status" value="1"/>
</dbReference>
<dbReference type="Proteomes" id="UP000515512">
    <property type="component" value="Chromosome"/>
</dbReference>
<feature type="domain" description="PAC" evidence="3">
    <location>
        <begin position="178"/>
        <end position="230"/>
    </location>
</feature>
<dbReference type="Gene3D" id="3.30.565.10">
    <property type="entry name" value="Histidine kinase-like ATPase, C-terminal domain"/>
    <property type="match status" value="1"/>
</dbReference>
<dbReference type="Gene3D" id="3.30.450.40">
    <property type="match status" value="1"/>
</dbReference>
<dbReference type="GO" id="GO:0006355">
    <property type="term" value="P:regulation of DNA-templated transcription"/>
    <property type="evidence" value="ECO:0007669"/>
    <property type="project" value="InterPro"/>
</dbReference>
<dbReference type="Gene3D" id="3.30.450.20">
    <property type="entry name" value="PAS domain"/>
    <property type="match status" value="1"/>
</dbReference>
<dbReference type="InterPro" id="IPR017944">
    <property type="entry name" value="KaiA/RbsU_helical_domain_sf"/>
</dbReference>
<dbReference type="InterPro" id="IPR036890">
    <property type="entry name" value="HATPase_C_sf"/>
</dbReference>
<dbReference type="RefSeq" id="WP_181579020.1">
    <property type="nucleotide sequence ID" value="NZ_CP059399.1"/>
</dbReference>
<dbReference type="InterPro" id="IPR000014">
    <property type="entry name" value="PAS"/>
</dbReference>
<dbReference type="CDD" id="cd00130">
    <property type="entry name" value="PAS"/>
    <property type="match status" value="1"/>
</dbReference>